<dbReference type="RefSeq" id="WP_143423386.1">
    <property type="nucleotide sequence ID" value="NZ_BJWI01000028.1"/>
</dbReference>
<dbReference type="CDD" id="cd06165">
    <property type="entry name" value="Sortase_A"/>
    <property type="match status" value="1"/>
</dbReference>
<evidence type="ECO:0000313" key="7">
    <source>
        <dbReference type="EMBL" id="SFP38563.1"/>
    </source>
</evidence>
<dbReference type="OrthoDB" id="1648028at2"/>
<feature type="transmembrane region" description="Helical" evidence="5">
    <location>
        <begin position="293"/>
        <end position="316"/>
    </location>
</feature>
<feature type="active site" description="Proton donor/acceptor" evidence="4">
    <location>
        <position position="138"/>
    </location>
</feature>
<dbReference type="InterPro" id="IPR023365">
    <property type="entry name" value="Sortase_dom-sf"/>
</dbReference>
<dbReference type="Gene3D" id="2.40.260.10">
    <property type="entry name" value="Sortase"/>
    <property type="match status" value="1"/>
</dbReference>
<dbReference type="STRING" id="306540.SAMN05421839_11723"/>
<dbReference type="EMBL" id="FOXC01000017">
    <property type="protein sequence ID" value="SFP38563.1"/>
    <property type="molecule type" value="Genomic_DNA"/>
</dbReference>
<keyword evidence="2" id="KW-0378">Hydrolase</keyword>
<gene>
    <name evidence="6" type="ORF">HHA03_17720</name>
    <name evidence="7" type="ORF">SAMN05421839_11723</name>
</gene>
<dbReference type="NCBIfam" id="TIGR01076">
    <property type="entry name" value="sortase_fam"/>
    <property type="match status" value="1"/>
</dbReference>
<feature type="transmembrane region" description="Helical" evidence="5">
    <location>
        <begin position="12"/>
        <end position="31"/>
    </location>
</feature>
<dbReference type="GO" id="GO:0006508">
    <property type="term" value="P:proteolysis"/>
    <property type="evidence" value="ECO:0007669"/>
    <property type="project" value="UniProtKB-KW"/>
</dbReference>
<evidence type="ECO:0000256" key="2">
    <source>
        <dbReference type="ARBA" id="ARBA00022801"/>
    </source>
</evidence>
<sequence>MSRIVRRIIANSALFMAVILVLSGVSGYLLISHEPKTEHLLSETQKEFLENKEERQNKIESAEYGGEVTHVDGSAIAKARENYSSSVEEYGIGSVYIPASEISLPLLAGTSEENLLNGVATASAEKELGEGLFIGMSHNVINQRLLQNIDQAEKDDLVYLTDFTDVYTYRITEQTVVHETESSYLKEPEENETAKLLLYRCEGEYNTDWRRIVYGDYIKKEKISEVDKDILKGLMIDVEVINSTEKLESDTQEVSTVEYQTEEDSKNIFEQIQTKTTDIISQKNILTQLFLRVYALADSYTIFFFMLVFLLFVIYYSF</sequence>
<evidence type="ECO:0000256" key="4">
    <source>
        <dbReference type="PIRSR" id="PIRSR605754-1"/>
    </source>
</evidence>
<dbReference type="Proteomes" id="UP000321547">
    <property type="component" value="Unassembled WGS sequence"/>
</dbReference>
<evidence type="ECO:0000313" key="8">
    <source>
        <dbReference type="Proteomes" id="UP000242243"/>
    </source>
</evidence>
<name>A0A1I5PWT6_9BACI</name>
<evidence type="ECO:0000256" key="5">
    <source>
        <dbReference type="SAM" id="Phobius"/>
    </source>
</evidence>
<evidence type="ECO:0000313" key="9">
    <source>
        <dbReference type="Proteomes" id="UP000321547"/>
    </source>
</evidence>
<dbReference type="GO" id="GO:0008234">
    <property type="term" value="F:cysteine-type peptidase activity"/>
    <property type="evidence" value="ECO:0007669"/>
    <property type="project" value="UniProtKB-KW"/>
</dbReference>
<reference evidence="7 8" key="1">
    <citation type="submission" date="2016-10" db="EMBL/GenBank/DDBJ databases">
        <authorList>
            <person name="de Groot N.N."/>
        </authorList>
    </citation>
    <scope>NUCLEOTIDE SEQUENCE [LARGE SCALE GENOMIC DNA]</scope>
    <source>
        <strain evidence="7 8">DSM 17073</strain>
    </source>
</reference>
<dbReference type="Proteomes" id="UP000242243">
    <property type="component" value="Unassembled WGS sequence"/>
</dbReference>
<keyword evidence="5" id="KW-1133">Transmembrane helix</keyword>
<keyword evidence="1" id="KW-0645">Protease</keyword>
<dbReference type="InterPro" id="IPR005754">
    <property type="entry name" value="Sortase"/>
</dbReference>
<dbReference type="Pfam" id="PF04203">
    <property type="entry name" value="Sortase"/>
    <property type="match status" value="1"/>
</dbReference>
<dbReference type="SUPFAM" id="SSF63817">
    <property type="entry name" value="Sortase"/>
    <property type="match status" value="1"/>
</dbReference>
<keyword evidence="9" id="KW-1185">Reference proteome</keyword>
<accession>A0A1I5PWT6</accession>
<evidence type="ECO:0000256" key="3">
    <source>
        <dbReference type="ARBA" id="ARBA00022807"/>
    </source>
</evidence>
<dbReference type="InterPro" id="IPR042007">
    <property type="entry name" value="Sortase_A"/>
</dbReference>
<dbReference type="AlphaFoldDB" id="A0A1I5PWT6"/>
<protein>
    <submittedName>
        <fullName evidence="7">LPXTG-site transpeptidase (Sortase) family protein</fullName>
    </submittedName>
</protein>
<dbReference type="EMBL" id="BJWI01000028">
    <property type="protein sequence ID" value="GEM02240.1"/>
    <property type="molecule type" value="Genomic_DNA"/>
</dbReference>
<evidence type="ECO:0000313" key="6">
    <source>
        <dbReference type="EMBL" id="GEM02240.1"/>
    </source>
</evidence>
<organism evidence="7 8">
    <name type="scientific">Halolactibacillus halophilus</name>
    <dbReference type="NCBI Taxonomy" id="306540"/>
    <lineage>
        <taxon>Bacteria</taxon>
        <taxon>Bacillati</taxon>
        <taxon>Bacillota</taxon>
        <taxon>Bacilli</taxon>
        <taxon>Bacillales</taxon>
        <taxon>Bacillaceae</taxon>
        <taxon>Halolactibacillus</taxon>
    </lineage>
</organism>
<keyword evidence="3" id="KW-0788">Thiol protease</keyword>
<keyword evidence="5" id="KW-0812">Transmembrane</keyword>
<evidence type="ECO:0000256" key="1">
    <source>
        <dbReference type="ARBA" id="ARBA00022670"/>
    </source>
</evidence>
<reference evidence="6 9" key="2">
    <citation type="submission" date="2019-07" db="EMBL/GenBank/DDBJ databases">
        <title>Whole genome shotgun sequence of Halolactibacillus halophilus NBRC 100868.</title>
        <authorList>
            <person name="Hosoyama A."/>
            <person name="Uohara A."/>
            <person name="Ohji S."/>
            <person name="Ichikawa N."/>
        </authorList>
    </citation>
    <scope>NUCLEOTIDE SEQUENCE [LARGE SCALE GENOMIC DNA]</scope>
    <source>
        <strain evidence="6 9">NBRC 100868</strain>
    </source>
</reference>
<feature type="active site" description="Acyl-thioester intermediate" evidence="4">
    <location>
        <position position="201"/>
    </location>
</feature>
<keyword evidence="5" id="KW-0472">Membrane</keyword>
<proteinExistence type="predicted"/>